<evidence type="ECO:0000313" key="1">
    <source>
        <dbReference type="EMBL" id="JAE39097.1"/>
    </source>
</evidence>
<proteinExistence type="predicted"/>
<dbReference type="EMBL" id="GBRH01158799">
    <property type="protein sequence ID" value="JAE39097.1"/>
    <property type="molecule type" value="Transcribed_RNA"/>
</dbReference>
<protein>
    <submittedName>
        <fullName evidence="1">Uncharacterized protein</fullName>
    </submittedName>
</protein>
<reference evidence="1" key="1">
    <citation type="submission" date="2014-09" db="EMBL/GenBank/DDBJ databases">
        <authorList>
            <person name="Magalhaes I.L.F."/>
            <person name="Oliveira U."/>
            <person name="Santos F.R."/>
            <person name="Vidigal T.H.D.A."/>
            <person name="Brescovit A.D."/>
            <person name="Santos A.J."/>
        </authorList>
    </citation>
    <scope>NUCLEOTIDE SEQUENCE</scope>
    <source>
        <tissue evidence="1">Shoot tissue taken approximately 20 cm above the soil surface</tissue>
    </source>
</reference>
<dbReference type="AlphaFoldDB" id="A0A0A9HQZ3"/>
<organism evidence="1">
    <name type="scientific">Arundo donax</name>
    <name type="common">Giant reed</name>
    <name type="synonym">Donax arundinaceus</name>
    <dbReference type="NCBI Taxonomy" id="35708"/>
    <lineage>
        <taxon>Eukaryota</taxon>
        <taxon>Viridiplantae</taxon>
        <taxon>Streptophyta</taxon>
        <taxon>Embryophyta</taxon>
        <taxon>Tracheophyta</taxon>
        <taxon>Spermatophyta</taxon>
        <taxon>Magnoliopsida</taxon>
        <taxon>Liliopsida</taxon>
        <taxon>Poales</taxon>
        <taxon>Poaceae</taxon>
        <taxon>PACMAD clade</taxon>
        <taxon>Arundinoideae</taxon>
        <taxon>Arundineae</taxon>
        <taxon>Arundo</taxon>
    </lineage>
</organism>
<reference evidence="1" key="2">
    <citation type="journal article" date="2015" name="Data Brief">
        <title>Shoot transcriptome of the giant reed, Arundo donax.</title>
        <authorList>
            <person name="Barrero R.A."/>
            <person name="Guerrero F.D."/>
            <person name="Moolhuijzen P."/>
            <person name="Goolsby J.A."/>
            <person name="Tidwell J."/>
            <person name="Bellgard S.E."/>
            <person name="Bellgard M.I."/>
        </authorList>
    </citation>
    <scope>NUCLEOTIDE SEQUENCE</scope>
    <source>
        <tissue evidence="1">Shoot tissue taken approximately 20 cm above the soil surface</tissue>
    </source>
</reference>
<sequence length="44" mass="4977">MNIFNSYSMACPRSITIYAFIVYNYLFNKISICNCSVPVSVTTS</sequence>
<accession>A0A0A9HQZ3</accession>
<name>A0A0A9HQZ3_ARUDO</name>